<feature type="region of interest" description="Disordered" evidence="1">
    <location>
        <begin position="1"/>
        <end position="62"/>
    </location>
</feature>
<dbReference type="EMBL" id="KI689817">
    <property type="protein sequence ID" value="ETK71436.1"/>
    <property type="molecule type" value="Genomic_DNA"/>
</dbReference>
<organism evidence="2">
    <name type="scientific">Phytophthora nicotianae</name>
    <name type="common">Potato buckeye rot agent</name>
    <name type="synonym">Phytophthora parasitica</name>
    <dbReference type="NCBI Taxonomy" id="4792"/>
    <lineage>
        <taxon>Eukaryota</taxon>
        <taxon>Sar</taxon>
        <taxon>Stramenopiles</taxon>
        <taxon>Oomycota</taxon>
        <taxon>Peronosporomycetes</taxon>
        <taxon>Peronosporales</taxon>
        <taxon>Peronosporaceae</taxon>
        <taxon>Phytophthora</taxon>
    </lineage>
</organism>
<dbReference type="Proteomes" id="UP000054423">
    <property type="component" value="Unassembled WGS sequence"/>
</dbReference>
<dbReference type="EMBL" id="KI683364">
    <property type="protein sequence ID" value="ETL78090.1"/>
    <property type="molecule type" value="Genomic_DNA"/>
</dbReference>
<evidence type="ECO:0000313" key="3">
    <source>
        <dbReference type="EMBL" id="ETL78090.1"/>
    </source>
</evidence>
<proteinExistence type="predicted"/>
<feature type="compositionally biased region" description="Low complexity" evidence="1">
    <location>
        <begin position="45"/>
        <end position="56"/>
    </location>
</feature>
<protein>
    <submittedName>
        <fullName evidence="2">Uncharacterized protein</fullName>
    </submittedName>
</protein>
<dbReference type="AlphaFoldDB" id="W2FNG2"/>
<reference evidence="2" key="2">
    <citation type="submission" date="2013-11" db="EMBL/GenBank/DDBJ databases">
        <title>The Genome Sequence of Phytophthora parasitica CJ02B3.</title>
        <authorList>
            <consortium name="The Broad Institute Genomics Platform"/>
            <person name="Russ C."/>
            <person name="Tyler B."/>
            <person name="Panabieres F."/>
            <person name="Shan W."/>
            <person name="Tripathy S."/>
            <person name="Grunwald N."/>
            <person name="Machado M."/>
            <person name="Johnson C.S."/>
            <person name="Arredondo F."/>
            <person name="Hong C."/>
            <person name="Coffey M."/>
            <person name="Young S.K."/>
            <person name="Zeng Q."/>
            <person name="Gargeya S."/>
            <person name="Fitzgerald M."/>
            <person name="Abouelleil A."/>
            <person name="Alvarado L."/>
            <person name="Chapman S.B."/>
            <person name="Gainer-Dewar J."/>
            <person name="Goldberg J."/>
            <person name="Griggs A."/>
            <person name="Gujja S."/>
            <person name="Hansen M."/>
            <person name="Howarth C."/>
            <person name="Imamovic A."/>
            <person name="Ireland A."/>
            <person name="Larimer J."/>
            <person name="McCowan C."/>
            <person name="Murphy C."/>
            <person name="Pearson M."/>
            <person name="Poon T.W."/>
            <person name="Priest M."/>
            <person name="Roberts A."/>
            <person name="Saif S."/>
            <person name="Shea T."/>
            <person name="Sykes S."/>
            <person name="Wortman J."/>
            <person name="Nusbaum C."/>
            <person name="Birren B."/>
        </authorList>
    </citation>
    <scope>NUCLEOTIDE SEQUENCE [LARGE SCALE GENOMIC DNA]</scope>
    <source>
        <strain evidence="2">CJ02B3</strain>
    </source>
</reference>
<feature type="compositionally biased region" description="Polar residues" evidence="1">
    <location>
        <begin position="1"/>
        <end position="18"/>
    </location>
</feature>
<gene>
    <name evidence="2" type="ORF">L915_21324</name>
    <name evidence="3" type="ORF">L917_21049</name>
</gene>
<accession>W2FNG2</accession>
<dbReference type="Proteomes" id="UP000053236">
    <property type="component" value="Unassembled WGS sequence"/>
</dbReference>
<sequence>MENGNSANERNEAGTATSPAKRRSDATRLAQYWTGDTMAQQQEETSTTSPSSTSGTRYARDG</sequence>
<name>W2FNG2_PHYNI</name>
<evidence type="ECO:0000313" key="2">
    <source>
        <dbReference type="EMBL" id="ETK71436.1"/>
    </source>
</evidence>
<reference evidence="3" key="1">
    <citation type="submission" date="2013-11" db="EMBL/GenBank/DDBJ databases">
        <title>The Genome Sequence of Phytophthora parasitica CHvinca01.</title>
        <authorList>
            <consortium name="The Broad Institute Genomics Platform"/>
            <person name="Russ C."/>
            <person name="Tyler B."/>
            <person name="Panabieres F."/>
            <person name="Shan W."/>
            <person name="Tripathy S."/>
            <person name="Grunwald N."/>
            <person name="Machado M."/>
            <person name="Johnson C.S."/>
            <person name="Arredondo F."/>
            <person name="Hong C."/>
            <person name="Coffey M."/>
            <person name="Young S.K."/>
            <person name="Zeng Q."/>
            <person name="Gargeya S."/>
            <person name="Fitzgerald M."/>
            <person name="Abouelleil A."/>
            <person name="Alvarado L."/>
            <person name="Chapman S.B."/>
            <person name="Gainer-Dewar J."/>
            <person name="Goldberg J."/>
            <person name="Griggs A."/>
            <person name="Gujja S."/>
            <person name="Hansen M."/>
            <person name="Howarth C."/>
            <person name="Imamovic A."/>
            <person name="Ireland A."/>
            <person name="Larimer J."/>
            <person name="McCowan C."/>
            <person name="Murphy C."/>
            <person name="Pearson M."/>
            <person name="Poon T.W."/>
            <person name="Priest M."/>
            <person name="Roberts A."/>
            <person name="Saif S."/>
            <person name="Shea T."/>
            <person name="Sykes S."/>
            <person name="Wortman J."/>
            <person name="Nusbaum C."/>
            <person name="Birren B."/>
        </authorList>
    </citation>
    <scope>NUCLEOTIDE SEQUENCE [LARGE SCALE GENOMIC DNA]</scope>
    <source>
        <strain evidence="3">CHvinca01</strain>
    </source>
</reference>
<evidence type="ECO:0000256" key="1">
    <source>
        <dbReference type="SAM" id="MobiDB-lite"/>
    </source>
</evidence>